<dbReference type="SUPFAM" id="SSF56752">
    <property type="entry name" value="D-aminoacid aminotransferase-like PLP-dependent enzymes"/>
    <property type="match status" value="1"/>
</dbReference>
<keyword evidence="5" id="KW-0289">Folate biosynthesis</keyword>
<dbReference type="AlphaFoldDB" id="A0A3S0MJL5"/>
<dbReference type="FunFam" id="3.20.10.10:FF:000002">
    <property type="entry name" value="D-alanine aminotransferase"/>
    <property type="match status" value="1"/>
</dbReference>
<evidence type="ECO:0000256" key="7">
    <source>
        <dbReference type="ARBA" id="ARBA00035633"/>
    </source>
</evidence>
<comment type="caution">
    <text evidence="15">The sequence shown here is derived from an EMBL/GenBank/DDBJ whole genome shotgun (WGS) entry which is preliminary data.</text>
</comment>
<evidence type="ECO:0000256" key="9">
    <source>
        <dbReference type="ARBA" id="ARBA00049529"/>
    </source>
</evidence>
<reference evidence="15 16" key="1">
    <citation type="submission" date="2018-12" db="EMBL/GenBank/DDBJ databases">
        <title>Vibrio sp. isolated from China Sea.</title>
        <authorList>
            <person name="Li Y."/>
        </authorList>
    </citation>
    <scope>NUCLEOTIDE SEQUENCE [LARGE SCALE GENOMIC DNA]</scope>
    <source>
        <strain evidence="15 16">BEI207</strain>
    </source>
</reference>
<sequence length="267" mass="29972">MFWLNGEPADSVSLTDRSFQYGDGCFTTMLTRKGQIQHWSKHIERMDACLDALLIPRPNWSQVEQWLTLAVREDDKAGLKLHISRGQGGRGYSPTQVGTPNVTISAFPFPSDYEKWTKTGIELGIANTRLGHNPLLAGYKHNNRLEQVLVKAEMDQQALRDGVVLDIADRVIETSMANLFWVKKDKIYTPDLSYAGVSGVMRRVILQQARDAGFECEIGHFHLDELLSAEEIFISNSVLGVAPIHTVSSTPFNIGRITKRIQEMIDS</sequence>
<protein>
    <recommendedName>
        <fullName evidence="11 12">Aminodeoxychorismate lyase</fullName>
        <ecNumber evidence="8 12">4.1.3.38</ecNumber>
    </recommendedName>
</protein>
<dbReference type="Pfam" id="PF01063">
    <property type="entry name" value="Aminotran_4"/>
    <property type="match status" value="1"/>
</dbReference>
<evidence type="ECO:0000256" key="14">
    <source>
        <dbReference type="RuleBase" id="RU004516"/>
    </source>
</evidence>
<name>A0A3S0MJL5_9VIBR</name>
<evidence type="ECO:0000256" key="8">
    <source>
        <dbReference type="ARBA" id="ARBA00035676"/>
    </source>
</evidence>
<dbReference type="EMBL" id="RXZH01000002">
    <property type="protein sequence ID" value="RTZ16459.1"/>
    <property type="molecule type" value="Genomic_DNA"/>
</dbReference>
<comment type="function">
    <text evidence="10">Involved in the biosynthesis of p-aminobenzoate (PABA), a precursor of tetrahydrofolate. Converts 4-amino-4-deoxychorismate into 4-aminobenzoate (PABA) and pyruvate.</text>
</comment>
<keyword evidence="4 14" id="KW-0663">Pyridoxal phosphate</keyword>
<evidence type="ECO:0000256" key="3">
    <source>
        <dbReference type="ARBA" id="ARBA00011738"/>
    </source>
</evidence>
<comment type="similarity">
    <text evidence="2 13">Belongs to the class-IV pyridoxal-phosphate-dependent aminotransferase family.</text>
</comment>
<dbReference type="OrthoDB" id="9805628at2"/>
<dbReference type="InterPro" id="IPR017824">
    <property type="entry name" value="Aminodeoxychorismate_lyase_IV"/>
</dbReference>
<dbReference type="PANTHER" id="PTHR42743:SF2">
    <property type="entry name" value="AMINODEOXYCHORISMATE LYASE"/>
    <property type="match status" value="1"/>
</dbReference>
<comment type="pathway">
    <text evidence="7">Cofactor biosynthesis; tetrahydrofolate biosynthesis; 4-aminobenzoate from chorismate: step 2/2.</text>
</comment>
<evidence type="ECO:0000256" key="10">
    <source>
        <dbReference type="ARBA" id="ARBA00054027"/>
    </source>
</evidence>
<dbReference type="InterPro" id="IPR043132">
    <property type="entry name" value="BCAT-like_C"/>
</dbReference>
<comment type="cofactor">
    <cofactor evidence="1 14">
        <name>pyridoxal 5'-phosphate</name>
        <dbReference type="ChEBI" id="CHEBI:597326"/>
    </cofactor>
</comment>
<keyword evidence="6 15" id="KW-0456">Lyase</keyword>
<dbReference type="InterPro" id="IPR001544">
    <property type="entry name" value="Aminotrans_IV"/>
</dbReference>
<proteinExistence type="inferred from homology"/>
<comment type="catalytic activity">
    <reaction evidence="9">
        <text>4-amino-4-deoxychorismate = 4-aminobenzoate + pyruvate + H(+)</text>
        <dbReference type="Rhea" id="RHEA:16201"/>
        <dbReference type="ChEBI" id="CHEBI:15361"/>
        <dbReference type="ChEBI" id="CHEBI:15378"/>
        <dbReference type="ChEBI" id="CHEBI:17836"/>
        <dbReference type="ChEBI" id="CHEBI:58406"/>
        <dbReference type="EC" id="4.1.3.38"/>
    </reaction>
</comment>
<dbReference type="PROSITE" id="PS00770">
    <property type="entry name" value="AA_TRANSFER_CLASS_4"/>
    <property type="match status" value="1"/>
</dbReference>
<dbReference type="RefSeq" id="WP_126573232.1">
    <property type="nucleotide sequence ID" value="NZ_RXZH01000002.1"/>
</dbReference>
<evidence type="ECO:0000256" key="13">
    <source>
        <dbReference type="RuleBase" id="RU004106"/>
    </source>
</evidence>
<evidence type="ECO:0000256" key="4">
    <source>
        <dbReference type="ARBA" id="ARBA00022898"/>
    </source>
</evidence>
<dbReference type="InterPro" id="IPR018300">
    <property type="entry name" value="Aminotrans_IV_CS"/>
</dbReference>
<comment type="subunit">
    <text evidence="3">Homodimer.</text>
</comment>
<evidence type="ECO:0000313" key="16">
    <source>
        <dbReference type="Proteomes" id="UP000268973"/>
    </source>
</evidence>
<accession>A0A3S0MJL5</accession>
<organism evidence="15 16">
    <name type="scientific">Vibrio aquaticus</name>
    <dbReference type="NCBI Taxonomy" id="2496559"/>
    <lineage>
        <taxon>Bacteria</taxon>
        <taxon>Pseudomonadati</taxon>
        <taxon>Pseudomonadota</taxon>
        <taxon>Gammaproteobacteria</taxon>
        <taxon>Vibrionales</taxon>
        <taxon>Vibrionaceae</taxon>
        <taxon>Vibrio</taxon>
    </lineage>
</organism>
<evidence type="ECO:0000256" key="6">
    <source>
        <dbReference type="ARBA" id="ARBA00023239"/>
    </source>
</evidence>
<evidence type="ECO:0000256" key="2">
    <source>
        <dbReference type="ARBA" id="ARBA00009320"/>
    </source>
</evidence>
<dbReference type="NCBIfam" id="NF004761">
    <property type="entry name" value="PRK06092.1"/>
    <property type="match status" value="1"/>
</dbReference>
<evidence type="ECO:0000256" key="1">
    <source>
        <dbReference type="ARBA" id="ARBA00001933"/>
    </source>
</evidence>
<evidence type="ECO:0000313" key="15">
    <source>
        <dbReference type="EMBL" id="RTZ16459.1"/>
    </source>
</evidence>
<dbReference type="GO" id="GO:0008153">
    <property type="term" value="P:4-aminobenzoate biosynthetic process"/>
    <property type="evidence" value="ECO:0007669"/>
    <property type="project" value="UniProtKB-UniRule"/>
</dbReference>
<dbReference type="CDD" id="cd01559">
    <property type="entry name" value="ADCL_like"/>
    <property type="match status" value="1"/>
</dbReference>
<dbReference type="GO" id="GO:0030170">
    <property type="term" value="F:pyridoxal phosphate binding"/>
    <property type="evidence" value="ECO:0007669"/>
    <property type="project" value="InterPro"/>
</dbReference>
<dbReference type="Gene3D" id="3.30.470.10">
    <property type="match status" value="1"/>
</dbReference>
<dbReference type="Gene3D" id="3.20.10.10">
    <property type="entry name" value="D-amino Acid Aminotransferase, subunit A, domain 2"/>
    <property type="match status" value="1"/>
</dbReference>
<dbReference type="GO" id="GO:0005829">
    <property type="term" value="C:cytosol"/>
    <property type="evidence" value="ECO:0007669"/>
    <property type="project" value="TreeGrafter"/>
</dbReference>
<dbReference type="PANTHER" id="PTHR42743">
    <property type="entry name" value="AMINO-ACID AMINOTRANSFERASE"/>
    <property type="match status" value="1"/>
</dbReference>
<dbReference type="Proteomes" id="UP000268973">
    <property type="component" value="Unassembled WGS sequence"/>
</dbReference>
<evidence type="ECO:0000256" key="12">
    <source>
        <dbReference type="NCBIfam" id="TIGR03461"/>
    </source>
</evidence>
<evidence type="ECO:0000256" key="5">
    <source>
        <dbReference type="ARBA" id="ARBA00022909"/>
    </source>
</evidence>
<gene>
    <name evidence="15" type="ORF">EJ063_06550</name>
</gene>
<dbReference type="GO" id="GO:0046656">
    <property type="term" value="P:folic acid biosynthetic process"/>
    <property type="evidence" value="ECO:0007669"/>
    <property type="project" value="UniProtKB-KW"/>
</dbReference>
<dbReference type="NCBIfam" id="TIGR03461">
    <property type="entry name" value="pabC_Proteo"/>
    <property type="match status" value="1"/>
</dbReference>
<dbReference type="InterPro" id="IPR036038">
    <property type="entry name" value="Aminotransferase-like"/>
</dbReference>
<dbReference type="InterPro" id="IPR050571">
    <property type="entry name" value="Class-IV_PLP-Dep_Aminotrnsfr"/>
</dbReference>
<evidence type="ECO:0000256" key="11">
    <source>
        <dbReference type="ARBA" id="ARBA00069174"/>
    </source>
</evidence>
<dbReference type="GO" id="GO:0008696">
    <property type="term" value="F:4-amino-4-deoxychorismate lyase activity"/>
    <property type="evidence" value="ECO:0007669"/>
    <property type="project" value="UniProtKB-UniRule"/>
</dbReference>
<dbReference type="EC" id="4.1.3.38" evidence="8 12"/>
<keyword evidence="16" id="KW-1185">Reference proteome</keyword>
<dbReference type="InterPro" id="IPR043131">
    <property type="entry name" value="BCAT-like_N"/>
</dbReference>